<feature type="non-terminal residue" evidence="1">
    <location>
        <position position="1"/>
    </location>
</feature>
<feature type="non-terminal residue" evidence="1">
    <location>
        <position position="188"/>
    </location>
</feature>
<organism evidence="1 2">
    <name type="scientific">Elysia chlorotica</name>
    <name type="common">Eastern emerald elysia</name>
    <name type="synonym">Sea slug</name>
    <dbReference type="NCBI Taxonomy" id="188477"/>
    <lineage>
        <taxon>Eukaryota</taxon>
        <taxon>Metazoa</taxon>
        <taxon>Spiralia</taxon>
        <taxon>Lophotrochozoa</taxon>
        <taxon>Mollusca</taxon>
        <taxon>Gastropoda</taxon>
        <taxon>Heterobranchia</taxon>
        <taxon>Euthyneura</taxon>
        <taxon>Panpulmonata</taxon>
        <taxon>Sacoglossa</taxon>
        <taxon>Placobranchoidea</taxon>
        <taxon>Plakobranchidae</taxon>
        <taxon>Elysia</taxon>
    </lineage>
</organism>
<evidence type="ECO:0000313" key="1">
    <source>
        <dbReference type="EMBL" id="RUS74687.1"/>
    </source>
</evidence>
<name>A0A433SZH6_ELYCH</name>
<evidence type="ECO:0000313" key="2">
    <source>
        <dbReference type="Proteomes" id="UP000271974"/>
    </source>
</evidence>
<reference evidence="1 2" key="1">
    <citation type="submission" date="2019-01" db="EMBL/GenBank/DDBJ databases">
        <title>A draft genome assembly of the solar-powered sea slug Elysia chlorotica.</title>
        <authorList>
            <person name="Cai H."/>
            <person name="Li Q."/>
            <person name="Fang X."/>
            <person name="Li J."/>
            <person name="Curtis N.E."/>
            <person name="Altenburger A."/>
            <person name="Shibata T."/>
            <person name="Feng M."/>
            <person name="Maeda T."/>
            <person name="Schwartz J.A."/>
            <person name="Shigenobu S."/>
            <person name="Lundholm N."/>
            <person name="Nishiyama T."/>
            <person name="Yang H."/>
            <person name="Hasebe M."/>
            <person name="Li S."/>
            <person name="Pierce S.K."/>
            <person name="Wang J."/>
        </authorList>
    </citation>
    <scope>NUCLEOTIDE SEQUENCE [LARGE SCALE GENOMIC DNA]</scope>
    <source>
        <strain evidence="1">EC2010</strain>
        <tissue evidence="1">Whole organism of an adult</tissue>
    </source>
</reference>
<accession>A0A433SZH6</accession>
<comment type="caution">
    <text evidence="1">The sequence shown here is derived from an EMBL/GenBank/DDBJ whole genome shotgun (WGS) entry which is preliminary data.</text>
</comment>
<protein>
    <submittedName>
        <fullName evidence="1">Uncharacterized protein</fullName>
    </submittedName>
</protein>
<gene>
    <name evidence="1" type="ORF">EGW08_017545</name>
</gene>
<dbReference type="AlphaFoldDB" id="A0A433SZH6"/>
<dbReference type="Proteomes" id="UP000271974">
    <property type="component" value="Unassembled WGS sequence"/>
</dbReference>
<keyword evidence="2" id="KW-1185">Reference proteome</keyword>
<sequence length="188" mass="20294">EHGLGVARHDDVVVADAHLQVGAVHGADPAEAGLALQVVGAEQLVDVVVQVRCLVLDDDAQRPGEEQDGGGPVHRMRNVPGQVVRVFEGYHARILTHSTDLKLRVDHVHALPALHVVVASLKLLEELRALLLELHLCVEAGEAEALAHLDLDGGEFLQVHQRPRDVLDPAAREVEGRPGRARVDPLII</sequence>
<proteinExistence type="predicted"/>
<dbReference type="EMBL" id="RQTK01000808">
    <property type="protein sequence ID" value="RUS74687.1"/>
    <property type="molecule type" value="Genomic_DNA"/>
</dbReference>